<gene>
    <name evidence="4 8" type="primary">mutL</name>
    <name evidence="8" type="ORF">AArcSl_0262</name>
</gene>
<dbReference type="Pfam" id="PF01119">
    <property type="entry name" value="DNA_mis_repair"/>
    <property type="match status" value="1"/>
</dbReference>
<dbReference type="Gene3D" id="3.30.230.10">
    <property type="match status" value="1"/>
</dbReference>
<feature type="domain" description="DNA mismatch repair protein S5" evidence="7">
    <location>
        <begin position="238"/>
        <end position="376"/>
    </location>
</feature>
<dbReference type="Gene3D" id="3.30.565.10">
    <property type="entry name" value="Histidine kinase-like ATPase, C-terminal domain"/>
    <property type="match status" value="1"/>
</dbReference>
<dbReference type="GO" id="GO:0005524">
    <property type="term" value="F:ATP binding"/>
    <property type="evidence" value="ECO:0007669"/>
    <property type="project" value="InterPro"/>
</dbReference>
<evidence type="ECO:0000259" key="7">
    <source>
        <dbReference type="SMART" id="SM01340"/>
    </source>
</evidence>
<evidence type="ECO:0000259" key="6">
    <source>
        <dbReference type="SMART" id="SM00853"/>
    </source>
</evidence>
<dbReference type="KEGG" id="hdf:AArcSl_0262"/>
<dbReference type="CDD" id="cd16926">
    <property type="entry name" value="HATPase_MutL-MLH-PMS-like"/>
    <property type="match status" value="1"/>
</dbReference>
<feature type="region of interest" description="Disordered" evidence="5">
    <location>
        <begin position="57"/>
        <end position="84"/>
    </location>
</feature>
<dbReference type="Pfam" id="PF13589">
    <property type="entry name" value="HATPase_c_3"/>
    <property type="match status" value="1"/>
</dbReference>
<dbReference type="Proteomes" id="UP000263012">
    <property type="component" value="Chromosome"/>
</dbReference>
<dbReference type="Gene3D" id="3.30.1540.20">
    <property type="entry name" value="MutL, C-terminal domain, dimerisation subdomain"/>
    <property type="match status" value="1"/>
</dbReference>
<dbReference type="InterPro" id="IPR038973">
    <property type="entry name" value="MutL/Mlh/Pms-like"/>
</dbReference>
<name>A0A343TFP5_9EURY</name>
<dbReference type="InterPro" id="IPR036890">
    <property type="entry name" value="HATPase_C_sf"/>
</dbReference>
<dbReference type="AlphaFoldDB" id="A0A343TFP5"/>
<evidence type="ECO:0000256" key="2">
    <source>
        <dbReference type="ARBA" id="ARBA00022763"/>
    </source>
</evidence>
<dbReference type="SUPFAM" id="SSF54211">
    <property type="entry name" value="Ribosomal protein S5 domain 2-like"/>
    <property type="match status" value="1"/>
</dbReference>
<reference evidence="9" key="1">
    <citation type="submission" date="2017-11" db="EMBL/GenBank/DDBJ databases">
        <title>Phenotypic and genomic properties of facultatively anaerobic sulfur-reducing natronoarchaea from hypersaline soda lakes.</title>
        <authorList>
            <person name="Sorokin D.Y."/>
            <person name="Kublanov I.V."/>
            <person name="Roman P."/>
            <person name="Sinninghe Damste J.S."/>
            <person name="Golyshin P.N."/>
            <person name="Rojo D."/>
            <person name="Ciordia S."/>
            <person name="Mena M.D.C."/>
            <person name="Ferrer M."/>
            <person name="Messina E."/>
            <person name="Smedile F."/>
            <person name="La Spada G."/>
            <person name="La Cono V."/>
            <person name="Yakimov M.M."/>
        </authorList>
    </citation>
    <scope>NUCLEOTIDE SEQUENCE [LARGE SCALE GENOMIC DNA]</scope>
    <source>
        <strain evidence="9">AArc-Sl</strain>
    </source>
</reference>
<dbReference type="InterPro" id="IPR002099">
    <property type="entry name" value="MutL/Mlh/PMS"/>
</dbReference>
<dbReference type="GeneID" id="37876598"/>
<keyword evidence="3 4" id="KW-0234">DNA repair</keyword>
<dbReference type="GO" id="GO:0006298">
    <property type="term" value="P:mismatch repair"/>
    <property type="evidence" value="ECO:0007669"/>
    <property type="project" value="UniProtKB-UniRule"/>
</dbReference>
<dbReference type="InterPro" id="IPR013507">
    <property type="entry name" value="DNA_mismatch_S5_2-like"/>
</dbReference>
<feature type="domain" description="MutL C-terminal dimerisation" evidence="6">
    <location>
        <begin position="414"/>
        <end position="554"/>
    </location>
</feature>
<dbReference type="InterPro" id="IPR020568">
    <property type="entry name" value="Ribosomal_Su5_D2-typ_SF"/>
</dbReference>
<dbReference type="HAMAP" id="MF_00149">
    <property type="entry name" value="DNA_mis_repair"/>
    <property type="match status" value="1"/>
</dbReference>
<dbReference type="InterPro" id="IPR014721">
    <property type="entry name" value="Ribsml_uS5_D2-typ_fold_subgr"/>
</dbReference>
<dbReference type="Pfam" id="PF08676">
    <property type="entry name" value="MutL_C"/>
    <property type="match status" value="1"/>
</dbReference>
<comment type="function">
    <text evidence="4">This protein is involved in the repair of mismatches in DNA. It is required for dam-dependent methyl-directed DNA mismatch repair. May act as a 'molecular matchmaker', a protein that promotes the formation of a stable complex between two or more DNA-binding proteins in an ATP-dependent manner without itself being part of a final effector complex.</text>
</comment>
<dbReference type="Gene3D" id="3.30.1370.100">
    <property type="entry name" value="MutL, C-terminal domain, regulatory subdomain"/>
    <property type="match status" value="1"/>
</dbReference>
<dbReference type="CDD" id="cd00782">
    <property type="entry name" value="MutL_Trans"/>
    <property type="match status" value="1"/>
</dbReference>
<dbReference type="PROSITE" id="PS00058">
    <property type="entry name" value="DNA_MISMATCH_REPAIR_1"/>
    <property type="match status" value="1"/>
</dbReference>
<protein>
    <recommendedName>
        <fullName evidence="4">DNA mismatch repair protein MutL</fullName>
    </recommendedName>
</protein>
<dbReference type="InterPro" id="IPR037198">
    <property type="entry name" value="MutL_C_sf"/>
</dbReference>
<sequence>MSDEATENGVEPSRVRELDADTVERIAAGEVITRPARVVAELVENALDAGASRIEITVDGDGTDRGNAGTRGDHGRQGRDDTRHGRIRVADDGRGMSRRDAELAVEPHTTSKLGTAADLRRIDTLGFRGEALAAVAESATLDIVTNDGGDRGTRVLVERGDETVADAGRGRGTTVEVTDLFADRPARLASLADPGTEFSRISTLVADYALARPDVAVSLVHDGRETLSTNGDGVRGALLSVYGKEVARRAIELDRTVELDVEDVEQVAPDDESREGSIECRIQGAIVPPVETRASRGATRIAIGDRPVSNEELARAVESGYGTLLPDGRHPIVAIDVGLPSRLVDANVHPAKRRVALSVSGAVESAVETVVSEALETADVERAAAAPTDLATPLAAEGTADAAGPAASLAGAEVIGQYRELYLLCELDGDLIVVDGHAAHERVNYERLRAALSGEAIPQRDLEPPATVSLDPGHPSVFEANEETIRELGFDAESFGGNLLRVRAVPAPLGREADPDVLCDVLDRLAGGGDPDRRRDRLLRDLACHPSLKAGQTLTDSAANALLNRLAECAEPYACPHGRPTLLRIEEATLAREFDREQTRFG</sequence>
<dbReference type="SMART" id="SM00853">
    <property type="entry name" value="MutL_C"/>
    <property type="match status" value="1"/>
</dbReference>
<proteinExistence type="inferred from homology"/>
<accession>A0A343TFP5</accession>
<comment type="similarity">
    <text evidence="1 4">Belongs to the DNA mismatch repair MutL/HexB family.</text>
</comment>
<evidence type="ECO:0000256" key="4">
    <source>
        <dbReference type="HAMAP-Rule" id="MF_00149"/>
    </source>
</evidence>
<dbReference type="GO" id="GO:0032300">
    <property type="term" value="C:mismatch repair complex"/>
    <property type="evidence" value="ECO:0007669"/>
    <property type="project" value="InterPro"/>
</dbReference>
<keyword evidence="2 4" id="KW-0227">DNA damage</keyword>
<dbReference type="GO" id="GO:0140664">
    <property type="term" value="F:ATP-dependent DNA damage sensor activity"/>
    <property type="evidence" value="ECO:0007669"/>
    <property type="project" value="InterPro"/>
</dbReference>
<organism evidence="8 9">
    <name type="scientific">Halalkaliarchaeum desulfuricum</name>
    <dbReference type="NCBI Taxonomy" id="2055893"/>
    <lineage>
        <taxon>Archaea</taxon>
        <taxon>Methanobacteriati</taxon>
        <taxon>Methanobacteriota</taxon>
        <taxon>Stenosarchaea group</taxon>
        <taxon>Halobacteria</taxon>
        <taxon>Halobacteriales</taxon>
        <taxon>Haloferacaceae</taxon>
        <taxon>Halalkaliarchaeum</taxon>
    </lineage>
</organism>
<keyword evidence="9" id="KW-1185">Reference proteome</keyword>
<dbReference type="InterPro" id="IPR020667">
    <property type="entry name" value="DNA_mismatch_repair_MutL"/>
</dbReference>
<dbReference type="GO" id="GO:0030983">
    <property type="term" value="F:mismatched DNA binding"/>
    <property type="evidence" value="ECO:0007669"/>
    <property type="project" value="InterPro"/>
</dbReference>
<dbReference type="RefSeq" id="WP_119813964.1">
    <property type="nucleotide sequence ID" value="NZ_CP025066.1"/>
</dbReference>
<dbReference type="GO" id="GO:0016887">
    <property type="term" value="F:ATP hydrolysis activity"/>
    <property type="evidence" value="ECO:0007669"/>
    <property type="project" value="InterPro"/>
</dbReference>
<dbReference type="InterPro" id="IPR042120">
    <property type="entry name" value="MutL_C_dimsub"/>
</dbReference>
<evidence type="ECO:0000313" key="8">
    <source>
        <dbReference type="EMBL" id="AUX07917.1"/>
    </source>
</evidence>
<dbReference type="PANTHER" id="PTHR10073">
    <property type="entry name" value="DNA MISMATCH REPAIR PROTEIN MLH, PMS, MUTL"/>
    <property type="match status" value="1"/>
</dbReference>
<dbReference type="InterPro" id="IPR042121">
    <property type="entry name" value="MutL_C_regsub"/>
</dbReference>
<dbReference type="OrthoDB" id="146201at2157"/>
<dbReference type="SUPFAM" id="SSF118116">
    <property type="entry name" value="DNA mismatch repair protein MutL"/>
    <property type="match status" value="1"/>
</dbReference>
<dbReference type="InterPro" id="IPR014762">
    <property type="entry name" value="DNA_mismatch_repair_CS"/>
</dbReference>
<evidence type="ECO:0000256" key="3">
    <source>
        <dbReference type="ARBA" id="ARBA00023204"/>
    </source>
</evidence>
<evidence type="ECO:0000313" key="9">
    <source>
        <dbReference type="Proteomes" id="UP000263012"/>
    </source>
</evidence>
<dbReference type="SMART" id="SM01340">
    <property type="entry name" value="DNA_mis_repair"/>
    <property type="match status" value="1"/>
</dbReference>
<dbReference type="SUPFAM" id="SSF55874">
    <property type="entry name" value="ATPase domain of HSP90 chaperone/DNA topoisomerase II/histidine kinase"/>
    <property type="match status" value="1"/>
</dbReference>
<evidence type="ECO:0000256" key="1">
    <source>
        <dbReference type="ARBA" id="ARBA00006082"/>
    </source>
</evidence>
<feature type="compositionally biased region" description="Basic and acidic residues" evidence="5">
    <location>
        <begin position="71"/>
        <end position="84"/>
    </location>
</feature>
<dbReference type="PANTHER" id="PTHR10073:SF12">
    <property type="entry name" value="DNA MISMATCH REPAIR PROTEIN MLH1"/>
    <property type="match status" value="1"/>
</dbReference>
<evidence type="ECO:0000256" key="5">
    <source>
        <dbReference type="SAM" id="MobiDB-lite"/>
    </source>
</evidence>
<dbReference type="InterPro" id="IPR014790">
    <property type="entry name" value="MutL_C"/>
</dbReference>
<dbReference type="EMBL" id="CP025066">
    <property type="protein sequence ID" value="AUX07917.1"/>
    <property type="molecule type" value="Genomic_DNA"/>
</dbReference>
<dbReference type="NCBIfam" id="TIGR00585">
    <property type="entry name" value="mutl"/>
    <property type="match status" value="1"/>
</dbReference>